<dbReference type="OrthoDB" id="420422at2759"/>
<protein>
    <submittedName>
        <fullName evidence="2 3">DNA repair protein XRCC2-like</fullName>
    </submittedName>
</protein>
<sequence>MENKVESGIQLFQRISSRPSIGELHPIIPNHIKDVPTIIEITEDDCEIKRGFIMELLLRSVLPDNYLSGKDCGTIIINTEHHFNLVHFASLLKRIIKGTVKDKSKVNEVLESCLEKLIILNCYNGQQLHMTILNIENILLSNTNIGLILLDSLSAFYWEEKIGSDTNNFVSLQNHCLKLFSSLYTIVKEFNVSFIYGNLFFEDNLAIVKAIKDKKYLENYYKITFYRDKTQLNTKISTVNETKLYTCQASDVFTFVEKM</sequence>
<dbReference type="InterPro" id="IPR027417">
    <property type="entry name" value="P-loop_NTPase"/>
</dbReference>
<organism evidence="1 2">
    <name type="scientific">Agrilus planipennis</name>
    <name type="common">Emerald ash borer</name>
    <name type="synonym">Agrilus marcopoli</name>
    <dbReference type="NCBI Taxonomy" id="224129"/>
    <lineage>
        <taxon>Eukaryota</taxon>
        <taxon>Metazoa</taxon>
        <taxon>Ecdysozoa</taxon>
        <taxon>Arthropoda</taxon>
        <taxon>Hexapoda</taxon>
        <taxon>Insecta</taxon>
        <taxon>Pterygota</taxon>
        <taxon>Neoptera</taxon>
        <taxon>Endopterygota</taxon>
        <taxon>Coleoptera</taxon>
        <taxon>Polyphaga</taxon>
        <taxon>Elateriformia</taxon>
        <taxon>Buprestoidea</taxon>
        <taxon>Buprestidae</taxon>
        <taxon>Agrilinae</taxon>
        <taxon>Agrilus</taxon>
    </lineage>
</organism>
<dbReference type="GO" id="GO:0033063">
    <property type="term" value="C:Rad51B-Rad51C-Rad51D-XRCC2 complex"/>
    <property type="evidence" value="ECO:0007669"/>
    <property type="project" value="InterPro"/>
</dbReference>
<dbReference type="KEGG" id="apln:108732247"/>
<dbReference type="GO" id="GO:0000400">
    <property type="term" value="F:four-way junction DNA binding"/>
    <property type="evidence" value="ECO:0007669"/>
    <property type="project" value="TreeGrafter"/>
</dbReference>
<gene>
    <name evidence="2 3 4" type="primary">LOC108732247</name>
</gene>
<evidence type="ECO:0000313" key="4">
    <source>
        <dbReference type="RefSeq" id="XP_025829694.1"/>
    </source>
</evidence>
<dbReference type="GO" id="GO:0000724">
    <property type="term" value="P:double-strand break repair via homologous recombination"/>
    <property type="evidence" value="ECO:0007669"/>
    <property type="project" value="InterPro"/>
</dbReference>
<proteinExistence type="predicted"/>
<accession>A0A7F5R2P8</accession>
<dbReference type="RefSeq" id="XP_025829693.1">
    <property type="nucleotide sequence ID" value="XM_025973908.1"/>
</dbReference>
<dbReference type="InterPro" id="IPR030547">
    <property type="entry name" value="XRCC2"/>
</dbReference>
<dbReference type="PANTHER" id="PTHR46644">
    <property type="entry name" value="DNA REPAIR PROTEIN XRCC2"/>
    <property type="match status" value="1"/>
</dbReference>
<dbReference type="Proteomes" id="UP000192223">
    <property type="component" value="Unplaced"/>
</dbReference>
<evidence type="ECO:0000313" key="3">
    <source>
        <dbReference type="RefSeq" id="XP_025829693.1"/>
    </source>
</evidence>
<keyword evidence="1" id="KW-1185">Reference proteome</keyword>
<evidence type="ECO:0000313" key="1">
    <source>
        <dbReference type="Proteomes" id="UP000192223"/>
    </source>
</evidence>
<dbReference type="GO" id="GO:0042148">
    <property type="term" value="P:DNA strand invasion"/>
    <property type="evidence" value="ECO:0007669"/>
    <property type="project" value="TreeGrafter"/>
</dbReference>
<dbReference type="RefSeq" id="XP_025829692.1">
    <property type="nucleotide sequence ID" value="XM_025973907.1"/>
</dbReference>
<dbReference type="Gene3D" id="3.40.50.300">
    <property type="entry name" value="P-loop containing nucleotide triphosphate hydrolases"/>
    <property type="match status" value="1"/>
</dbReference>
<dbReference type="PANTHER" id="PTHR46644:SF2">
    <property type="entry name" value="DNA REPAIR PROTEIN XRCC2"/>
    <property type="match status" value="1"/>
</dbReference>
<name>A0A7F5R2P8_AGRPL</name>
<dbReference type="RefSeq" id="XP_025829694.1">
    <property type="nucleotide sequence ID" value="XM_025973909.1"/>
</dbReference>
<dbReference type="GeneID" id="108732247"/>
<evidence type="ECO:0000313" key="2">
    <source>
        <dbReference type="RefSeq" id="XP_025829692.1"/>
    </source>
</evidence>
<dbReference type="AlphaFoldDB" id="A0A7F5R2P8"/>
<dbReference type="SUPFAM" id="SSF52540">
    <property type="entry name" value="P-loop containing nucleoside triphosphate hydrolases"/>
    <property type="match status" value="1"/>
</dbReference>
<dbReference type="GO" id="GO:0005813">
    <property type="term" value="C:centrosome"/>
    <property type="evidence" value="ECO:0007669"/>
    <property type="project" value="TreeGrafter"/>
</dbReference>
<reference evidence="2 3" key="1">
    <citation type="submission" date="2025-04" db="UniProtKB">
        <authorList>
            <consortium name="RefSeq"/>
        </authorList>
    </citation>
    <scope>IDENTIFICATION</scope>
    <source>
        <tissue evidence="2 3">Entire body</tissue>
    </source>
</reference>
<dbReference type="GO" id="GO:0005657">
    <property type="term" value="C:replication fork"/>
    <property type="evidence" value="ECO:0007669"/>
    <property type="project" value="InterPro"/>
</dbReference>